<evidence type="ECO:0000313" key="2">
    <source>
        <dbReference type="Proteomes" id="UP001562425"/>
    </source>
</evidence>
<evidence type="ECO:0000313" key="1">
    <source>
        <dbReference type="EMBL" id="KAL1379366.1"/>
    </source>
</evidence>
<sequence length="152" mass="17236">MSSLATKKGIKIEKQVIPNLMPLLESAKLDRELKSMLRENFREFFSSSDTGYSEPSWDNKLNISYNAATTDDLRFSDEEEDSAIMSMKDEHSDDDDLPLSKVIKMEKPIVQTIPEDIVQSLNSFVTTKTLDNIELLLELLNESSSLSLEQEA</sequence>
<keyword evidence="2" id="KW-1185">Reference proteome</keyword>
<comment type="caution">
    <text evidence="1">The sequence shown here is derived from an EMBL/GenBank/DDBJ whole genome shotgun (WGS) entry which is preliminary data.</text>
</comment>
<dbReference type="Proteomes" id="UP001562425">
    <property type="component" value="Unassembled WGS sequence"/>
</dbReference>
<dbReference type="AlphaFoldDB" id="A0ABD1CSL6"/>
<reference evidence="1 2" key="1">
    <citation type="submission" date="2024-05" db="EMBL/GenBank/DDBJ databases">
        <title>Culex pipiens pipiens assembly and annotation.</title>
        <authorList>
            <person name="Alout H."/>
            <person name="Durand T."/>
        </authorList>
    </citation>
    <scope>NUCLEOTIDE SEQUENCE [LARGE SCALE GENOMIC DNA]</scope>
    <source>
        <strain evidence="1">HA-2024</strain>
        <tissue evidence="1">Whole body</tissue>
    </source>
</reference>
<dbReference type="EMBL" id="JBEHCU010009722">
    <property type="protein sequence ID" value="KAL1379366.1"/>
    <property type="molecule type" value="Genomic_DNA"/>
</dbReference>
<protein>
    <submittedName>
        <fullName evidence="1">Uncharacterized protein</fullName>
    </submittedName>
</protein>
<name>A0ABD1CSL6_CULPP</name>
<gene>
    <name evidence="1" type="ORF">pipiens_014951</name>
</gene>
<feature type="non-terminal residue" evidence="1">
    <location>
        <position position="152"/>
    </location>
</feature>
<proteinExistence type="predicted"/>
<organism evidence="1 2">
    <name type="scientific">Culex pipiens pipiens</name>
    <name type="common">Northern house mosquito</name>
    <dbReference type="NCBI Taxonomy" id="38569"/>
    <lineage>
        <taxon>Eukaryota</taxon>
        <taxon>Metazoa</taxon>
        <taxon>Ecdysozoa</taxon>
        <taxon>Arthropoda</taxon>
        <taxon>Hexapoda</taxon>
        <taxon>Insecta</taxon>
        <taxon>Pterygota</taxon>
        <taxon>Neoptera</taxon>
        <taxon>Endopterygota</taxon>
        <taxon>Diptera</taxon>
        <taxon>Nematocera</taxon>
        <taxon>Culicoidea</taxon>
        <taxon>Culicidae</taxon>
        <taxon>Culicinae</taxon>
        <taxon>Culicini</taxon>
        <taxon>Culex</taxon>
        <taxon>Culex</taxon>
    </lineage>
</organism>
<accession>A0ABD1CSL6</accession>